<accession>A0ABQ5LP08</accession>
<reference evidence="5" key="1">
    <citation type="journal article" date="2023" name="Int. J. Syst. Evol. Microbiol.">
        <title>Sinisalibacter aestuarii sp. nov., isolated from estuarine sediment of the Arakawa River.</title>
        <authorList>
            <person name="Arafat S.T."/>
            <person name="Hirano S."/>
            <person name="Sato A."/>
            <person name="Takeuchi K."/>
            <person name="Yasuda T."/>
            <person name="Terahara T."/>
            <person name="Hamada M."/>
            <person name="Kobayashi T."/>
        </authorList>
    </citation>
    <scope>NUCLEOTIDE SEQUENCE</scope>
    <source>
        <strain evidence="5">B-399</strain>
    </source>
</reference>
<evidence type="ECO:0000259" key="4">
    <source>
        <dbReference type="Pfam" id="PF09375"/>
    </source>
</evidence>
<feature type="chain" id="PRO_5047363938" evidence="3">
    <location>
        <begin position="18"/>
        <end position="326"/>
    </location>
</feature>
<keyword evidence="2 3" id="KW-0732">Signal</keyword>
<evidence type="ECO:0000256" key="1">
    <source>
        <dbReference type="ARBA" id="ARBA00004196"/>
    </source>
</evidence>
<dbReference type="Pfam" id="PF09375">
    <property type="entry name" value="Peptidase_M75"/>
    <property type="match status" value="1"/>
</dbReference>
<dbReference type="InterPro" id="IPR018976">
    <property type="entry name" value="Imelysin-like"/>
</dbReference>
<dbReference type="Gene3D" id="1.20.1420.20">
    <property type="entry name" value="M75 peptidase, HXXE motif"/>
    <property type="match status" value="1"/>
</dbReference>
<name>A0ABQ5LP08_9RHOB</name>
<dbReference type="InterPro" id="IPR038352">
    <property type="entry name" value="Imelysin_sf"/>
</dbReference>
<keyword evidence="6" id="KW-1185">Reference proteome</keyword>
<sequence>MRHFLAAALLAASPALGGVTEALDAHILPGYAGFAEASAALAEAAGADCTAPALAAPYHAAFDAWMRVGDIRMGPSEHGALAIVFWPDARGFTQKTLQRLIAAQDPVIDDPAAFADVSIAGRGLFALDMLLFDTAFSGYAPQSYACRLAQRLTADLAAQAAALDAEWADSFAAVLRSAGAPDNATYLSEQEAVRALYTQILSSLEFTRDSRLGNPLGTFERPRPARAEARRSGRSLRNAVAATDAAVEFAEALADWELPATRAALDLVHEAADKIGDPAFADIDDLGERFKVEVLQQKIQGVETAIEEEIGLVLGLQPGFNSQDGD</sequence>
<proteinExistence type="predicted"/>
<comment type="caution">
    <text evidence="5">The sequence shown here is derived from an EMBL/GenBank/DDBJ whole genome shotgun (WGS) entry which is preliminary data.</text>
</comment>
<evidence type="ECO:0000256" key="3">
    <source>
        <dbReference type="SAM" id="SignalP"/>
    </source>
</evidence>
<evidence type="ECO:0000313" key="5">
    <source>
        <dbReference type="EMBL" id="GKY86730.1"/>
    </source>
</evidence>
<dbReference type="Proteomes" id="UP001144205">
    <property type="component" value="Unassembled WGS sequence"/>
</dbReference>
<evidence type="ECO:0000313" key="6">
    <source>
        <dbReference type="Proteomes" id="UP001144205"/>
    </source>
</evidence>
<dbReference type="InterPro" id="IPR034984">
    <property type="entry name" value="Imelysin-like_IPPA"/>
</dbReference>
<dbReference type="EMBL" id="BROH01000001">
    <property type="protein sequence ID" value="GKY86730.1"/>
    <property type="molecule type" value="Genomic_DNA"/>
</dbReference>
<comment type="subcellular location">
    <subcellularLocation>
        <location evidence="1">Cell envelope</location>
    </subcellularLocation>
</comment>
<protein>
    <submittedName>
        <fullName evidence="5">Signal peptidase</fullName>
    </submittedName>
</protein>
<dbReference type="CDD" id="cd14659">
    <property type="entry name" value="Imelysin-like_IPPA"/>
    <property type="match status" value="1"/>
</dbReference>
<dbReference type="RefSeq" id="WP_281840686.1">
    <property type="nucleotide sequence ID" value="NZ_BROH01000001.1"/>
</dbReference>
<feature type="domain" description="Imelysin-like" evidence="4">
    <location>
        <begin position="27"/>
        <end position="300"/>
    </location>
</feature>
<organism evidence="5 6">
    <name type="scientific">Sinisalibacter aestuarii</name>
    <dbReference type="NCBI Taxonomy" id="2949426"/>
    <lineage>
        <taxon>Bacteria</taxon>
        <taxon>Pseudomonadati</taxon>
        <taxon>Pseudomonadota</taxon>
        <taxon>Alphaproteobacteria</taxon>
        <taxon>Rhodobacterales</taxon>
        <taxon>Roseobacteraceae</taxon>
        <taxon>Sinisalibacter</taxon>
    </lineage>
</organism>
<feature type="signal peptide" evidence="3">
    <location>
        <begin position="1"/>
        <end position="17"/>
    </location>
</feature>
<gene>
    <name evidence="5" type="ORF">STA1M1_05990</name>
</gene>
<evidence type="ECO:0000256" key="2">
    <source>
        <dbReference type="ARBA" id="ARBA00022729"/>
    </source>
</evidence>